<dbReference type="InterPro" id="IPR013785">
    <property type="entry name" value="Aldolase_TIM"/>
</dbReference>
<evidence type="ECO:0000256" key="2">
    <source>
        <dbReference type="ARBA" id="ARBA00022643"/>
    </source>
</evidence>
<evidence type="ECO:0000313" key="4">
    <source>
        <dbReference type="EMBL" id="KND01055.1"/>
    </source>
</evidence>
<keyword evidence="1" id="KW-0285">Flavoprotein</keyword>
<name>A0A0L0HJI9_SPIPD</name>
<dbReference type="InParanoid" id="A0A0L0HJI9"/>
<evidence type="ECO:0000256" key="3">
    <source>
        <dbReference type="ARBA" id="ARBA00023002"/>
    </source>
</evidence>
<reference evidence="4 5" key="1">
    <citation type="submission" date="2009-08" db="EMBL/GenBank/DDBJ databases">
        <title>The Genome Sequence of Spizellomyces punctatus strain DAOM BR117.</title>
        <authorList>
            <consortium name="The Broad Institute Genome Sequencing Platform"/>
            <person name="Russ C."/>
            <person name="Cuomo C."/>
            <person name="Shea T."/>
            <person name="Young S.K."/>
            <person name="Zeng Q."/>
            <person name="Koehrsen M."/>
            <person name="Haas B."/>
            <person name="Borodovsky M."/>
            <person name="Guigo R."/>
            <person name="Alvarado L."/>
            <person name="Berlin A."/>
            <person name="Bochicchio J."/>
            <person name="Borenstein D."/>
            <person name="Chapman S."/>
            <person name="Chen Z."/>
            <person name="Engels R."/>
            <person name="Freedman E."/>
            <person name="Gellesch M."/>
            <person name="Goldberg J."/>
            <person name="Griggs A."/>
            <person name="Gujja S."/>
            <person name="Heiman D."/>
            <person name="Hepburn T."/>
            <person name="Howarth C."/>
            <person name="Jen D."/>
            <person name="Larson L."/>
            <person name="Lewis B."/>
            <person name="Mehta T."/>
            <person name="Park D."/>
            <person name="Pearson M."/>
            <person name="Roberts A."/>
            <person name="Saif S."/>
            <person name="Shenoy N."/>
            <person name="Sisk P."/>
            <person name="Stolte C."/>
            <person name="Sykes S."/>
            <person name="Thomson T."/>
            <person name="Walk T."/>
            <person name="White J."/>
            <person name="Yandava C."/>
            <person name="Burger G."/>
            <person name="Gray M.W."/>
            <person name="Holland P.W.H."/>
            <person name="King N."/>
            <person name="Lang F.B.F."/>
            <person name="Roger A.J."/>
            <person name="Ruiz-Trillo I."/>
            <person name="Lander E."/>
            <person name="Nusbaum C."/>
        </authorList>
    </citation>
    <scope>NUCLEOTIDE SEQUENCE [LARGE SCALE GENOMIC DNA]</scope>
    <source>
        <strain evidence="4 5">DAOM BR117</strain>
    </source>
</reference>
<sequence length="360" mass="38041">MPETITTPITKLFGIKHPILLAGMNVAAGPELAAAVSNAGGLGVIGGLGYTPEFLKQQIGVLKENLTSPNLPFGIDLLLPQVGGNARKTNYDYTHGQLPELIDIIIESGAKLFVSAVGVPPKEIVDKLHKAGIPVMNMIGAPKHVEKALAAGVDIICAQGGEGGGHTGDVATSILIPKVVDICRKHKSPLTGLPVSVVAAGGIYDGRGLAMSLCFGADAVWVGTRFVCATEAGAPPRHQKAIVDAGYHDTVRTIIFTGRPLRVLRNEYIDEWEQYKQNEIRDLTSKGIIPAQHDVEERSKRGGDDADPSLLIKYRPLLMGQVAGAIEDVKPAKEIVDEMISGAIQALKGSNALIGPAPRM</sequence>
<evidence type="ECO:0000313" key="5">
    <source>
        <dbReference type="Proteomes" id="UP000053201"/>
    </source>
</evidence>
<dbReference type="STRING" id="645134.A0A0L0HJI9"/>
<proteinExistence type="predicted"/>
<dbReference type="GO" id="GO:0018580">
    <property type="term" value="F:nitronate monooxygenase activity"/>
    <property type="evidence" value="ECO:0007669"/>
    <property type="project" value="InterPro"/>
</dbReference>
<gene>
    <name evidence="4" type="ORF">SPPG_04147</name>
</gene>
<dbReference type="AlphaFoldDB" id="A0A0L0HJI9"/>
<dbReference type="VEuPathDB" id="FungiDB:SPPG_04147"/>
<dbReference type="InterPro" id="IPR004136">
    <property type="entry name" value="NMO"/>
</dbReference>
<dbReference type="GeneID" id="27687614"/>
<dbReference type="eggNOG" id="ENOG502QTWN">
    <property type="taxonomic scope" value="Eukaryota"/>
</dbReference>
<organism evidence="4 5">
    <name type="scientific">Spizellomyces punctatus (strain DAOM BR117)</name>
    <dbReference type="NCBI Taxonomy" id="645134"/>
    <lineage>
        <taxon>Eukaryota</taxon>
        <taxon>Fungi</taxon>
        <taxon>Fungi incertae sedis</taxon>
        <taxon>Chytridiomycota</taxon>
        <taxon>Chytridiomycota incertae sedis</taxon>
        <taxon>Chytridiomycetes</taxon>
        <taxon>Spizellomycetales</taxon>
        <taxon>Spizellomycetaceae</taxon>
        <taxon>Spizellomyces</taxon>
    </lineage>
</organism>
<dbReference type="PANTHER" id="PTHR32332">
    <property type="entry name" value="2-NITROPROPANE DIOXYGENASE"/>
    <property type="match status" value="1"/>
</dbReference>
<dbReference type="PANTHER" id="PTHR32332:SF31">
    <property type="entry name" value="2-NITROPROPANE DIOXYGENASE FAMILY, PUTATIVE (AFU_ORTHOLOGUE AFUA_2G09850)-RELATED"/>
    <property type="match status" value="1"/>
</dbReference>
<protein>
    <submittedName>
        <fullName evidence="4">Uncharacterized protein</fullName>
    </submittedName>
</protein>
<dbReference type="CDD" id="cd04730">
    <property type="entry name" value="NPD_like"/>
    <property type="match status" value="1"/>
</dbReference>
<keyword evidence="3" id="KW-0560">Oxidoreductase</keyword>
<dbReference type="Gene3D" id="3.20.20.70">
    <property type="entry name" value="Aldolase class I"/>
    <property type="match status" value="1"/>
</dbReference>
<dbReference type="Pfam" id="PF03060">
    <property type="entry name" value="NMO"/>
    <property type="match status" value="1"/>
</dbReference>
<keyword evidence="5" id="KW-1185">Reference proteome</keyword>
<dbReference type="Proteomes" id="UP000053201">
    <property type="component" value="Unassembled WGS sequence"/>
</dbReference>
<keyword evidence="2" id="KW-0288">FMN</keyword>
<dbReference type="OrthoDB" id="10265891at2759"/>
<dbReference type="SUPFAM" id="SSF51412">
    <property type="entry name" value="Inosine monophosphate dehydrogenase (IMPDH)"/>
    <property type="match status" value="1"/>
</dbReference>
<accession>A0A0L0HJI9</accession>
<dbReference type="OMA" id="RAKPKAW"/>
<dbReference type="RefSeq" id="XP_016609094.1">
    <property type="nucleotide sequence ID" value="XM_016752394.1"/>
</dbReference>
<dbReference type="EMBL" id="KQ257455">
    <property type="protein sequence ID" value="KND01055.1"/>
    <property type="molecule type" value="Genomic_DNA"/>
</dbReference>
<evidence type="ECO:0000256" key="1">
    <source>
        <dbReference type="ARBA" id="ARBA00022630"/>
    </source>
</evidence>